<feature type="transmembrane region" description="Helical" evidence="1">
    <location>
        <begin position="386"/>
        <end position="403"/>
    </location>
</feature>
<feature type="transmembrane region" description="Helical" evidence="1">
    <location>
        <begin position="362"/>
        <end position="380"/>
    </location>
</feature>
<feature type="transmembrane region" description="Helical" evidence="1">
    <location>
        <begin position="121"/>
        <end position="140"/>
    </location>
</feature>
<feature type="transmembrane region" description="Helical" evidence="1">
    <location>
        <begin position="313"/>
        <end position="330"/>
    </location>
</feature>
<sequence>MSSSSRSLPAATDLEGRIARLESRLEQLESLFRDGVGSPVPLPSPIEDGVVPAEGPALEVRMGESGLAWVAGAVLPIGIAFLMSVLFSAGHPWFACLTGFAAATGLFAVSRLGRGSSRTIARVMGVVAILLAFYSTARLHFFSENPPIGHPILGRLLLIGVVAALALAAARNRADGRTGLGIVLALVAGLLSGVVAVPAAMIVAVAASVVFLELRRGSTALTLWTIVFVQAAIATVLAGNPVAAHRFEVVTHEPLAVPLVLVTLALFFLPSLAKRGEGPFSGAGFLQCLNATGAFFLVSVIAAAGSRVDVPRVFVLTTAVFLILAIAQWKRTNSRFYPALFASFGFLAMSIAIYTGLGVPRAFLWLGLQSLLVVSLALWFRSRLLVMANVVIFVGVLVFYLGARQPF</sequence>
<feature type="transmembrane region" description="Helical" evidence="1">
    <location>
        <begin position="152"/>
        <end position="170"/>
    </location>
</feature>
<reference evidence="2" key="1">
    <citation type="submission" date="2020-04" db="EMBL/GenBank/DDBJ databases">
        <authorList>
            <person name="Zhang T."/>
        </authorList>
    </citation>
    <scope>NUCLEOTIDE SEQUENCE</scope>
    <source>
        <strain evidence="2">HKST-UBA01</strain>
    </source>
</reference>
<evidence type="ECO:0008006" key="4">
    <source>
        <dbReference type="Google" id="ProtNLM"/>
    </source>
</evidence>
<keyword evidence="1" id="KW-0472">Membrane</keyword>
<comment type="caution">
    <text evidence="2">The sequence shown here is derived from an EMBL/GenBank/DDBJ whole genome shotgun (WGS) entry which is preliminary data.</text>
</comment>
<feature type="transmembrane region" description="Helical" evidence="1">
    <location>
        <begin position="255"/>
        <end position="272"/>
    </location>
</feature>
<feature type="non-terminal residue" evidence="2">
    <location>
        <position position="407"/>
    </location>
</feature>
<gene>
    <name evidence="2" type="ORF">KC729_18695</name>
</gene>
<evidence type="ECO:0000256" key="1">
    <source>
        <dbReference type="SAM" id="Phobius"/>
    </source>
</evidence>
<organism evidence="2 3">
    <name type="scientific">Eiseniibacteriota bacterium</name>
    <dbReference type="NCBI Taxonomy" id="2212470"/>
    <lineage>
        <taxon>Bacteria</taxon>
        <taxon>Candidatus Eiseniibacteriota</taxon>
    </lineage>
</organism>
<feature type="transmembrane region" description="Helical" evidence="1">
    <location>
        <begin position="182"/>
        <end position="211"/>
    </location>
</feature>
<dbReference type="AlphaFoldDB" id="A0A956RQW8"/>
<keyword evidence="1" id="KW-0812">Transmembrane</keyword>
<protein>
    <recommendedName>
        <fullName evidence="4">DUF4401 domain-containing protein</fullName>
    </recommendedName>
</protein>
<feature type="transmembrane region" description="Helical" evidence="1">
    <location>
        <begin position="92"/>
        <end position="109"/>
    </location>
</feature>
<reference evidence="2" key="2">
    <citation type="journal article" date="2021" name="Microbiome">
        <title>Successional dynamics and alternative stable states in a saline activated sludge microbial community over 9 years.</title>
        <authorList>
            <person name="Wang Y."/>
            <person name="Ye J."/>
            <person name="Ju F."/>
            <person name="Liu L."/>
            <person name="Boyd J.A."/>
            <person name="Deng Y."/>
            <person name="Parks D.H."/>
            <person name="Jiang X."/>
            <person name="Yin X."/>
            <person name="Woodcroft B.J."/>
            <person name="Tyson G.W."/>
            <person name="Hugenholtz P."/>
            <person name="Polz M.F."/>
            <person name="Zhang T."/>
        </authorList>
    </citation>
    <scope>NUCLEOTIDE SEQUENCE</scope>
    <source>
        <strain evidence="2">HKST-UBA01</strain>
    </source>
</reference>
<feature type="transmembrane region" description="Helical" evidence="1">
    <location>
        <begin position="223"/>
        <end position="243"/>
    </location>
</feature>
<accession>A0A956RQW8</accession>
<keyword evidence="1" id="KW-1133">Transmembrane helix</keyword>
<dbReference type="Proteomes" id="UP000697710">
    <property type="component" value="Unassembled WGS sequence"/>
</dbReference>
<evidence type="ECO:0000313" key="2">
    <source>
        <dbReference type="EMBL" id="MCA9729718.1"/>
    </source>
</evidence>
<name>A0A956RQW8_UNCEI</name>
<feature type="transmembrane region" description="Helical" evidence="1">
    <location>
        <begin position="67"/>
        <end position="86"/>
    </location>
</feature>
<evidence type="ECO:0000313" key="3">
    <source>
        <dbReference type="Proteomes" id="UP000697710"/>
    </source>
</evidence>
<feature type="transmembrane region" description="Helical" evidence="1">
    <location>
        <begin position="336"/>
        <end position="355"/>
    </location>
</feature>
<dbReference type="EMBL" id="JAGQHR010000813">
    <property type="protein sequence ID" value="MCA9729718.1"/>
    <property type="molecule type" value="Genomic_DNA"/>
</dbReference>
<proteinExistence type="predicted"/>
<feature type="transmembrane region" description="Helical" evidence="1">
    <location>
        <begin position="284"/>
        <end position="306"/>
    </location>
</feature>